<keyword evidence="3" id="KW-1003">Cell membrane</keyword>
<dbReference type="InterPro" id="IPR011706">
    <property type="entry name" value="Cu-oxidase_C"/>
</dbReference>
<dbReference type="GO" id="GO:0004322">
    <property type="term" value="F:ferroxidase activity"/>
    <property type="evidence" value="ECO:0007669"/>
    <property type="project" value="TreeGrafter"/>
</dbReference>
<comment type="subcellular location">
    <subcellularLocation>
        <location evidence="16">Cell membrane</location>
        <topology evidence="16">Single-pass type I membrane protein</topology>
        <orientation evidence="16">Extracellular side</orientation>
    </subcellularLocation>
</comment>
<evidence type="ECO:0000256" key="10">
    <source>
        <dbReference type="ARBA" id="ARBA00023002"/>
    </source>
</evidence>
<evidence type="ECO:0000256" key="3">
    <source>
        <dbReference type="ARBA" id="ARBA00022475"/>
    </source>
</evidence>
<feature type="transmembrane region" description="Helical" evidence="17">
    <location>
        <begin position="557"/>
        <end position="579"/>
    </location>
</feature>
<evidence type="ECO:0000256" key="1">
    <source>
        <dbReference type="ARBA" id="ARBA00010609"/>
    </source>
</evidence>
<dbReference type="CDD" id="cd13851">
    <property type="entry name" value="CuRO_1_Fet3p"/>
    <property type="match status" value="1"/>
</dbReference>
<reference evidence="22 23" key="1">
    <citation type="submission" date="2017-03" db="EMBL/GenBank/DDBJ databases">
        <title>Genomes of endolithic fungi from Antarctica.</title>
        <authorList>
            <person name="Coleine C."/>
            <person name="Masonjones S."/>
            <person name="Stajich J.E."/>
        </authorList>
    </citation>
    <scope>NUCLEOTIDE SEQUENCE [LARGE SCALE GENOMIC DNA]</scope>
    <source>
        <strain evidence="22 23">CCFEE 5184</strain>
    </source>
</reference>
<evidence type="ECO:0000256" key="12">
    <source>
        <dbReference type="ARBA" id="ARBA00023008"/>
    </source>
</evidence>
<accession>A0A4U0WSV4</accession>
<organism evidence="22 23">
    <name type="scientific">Friedmanniomyces simplex</name>
    <dbReference type="NCBI Taxonomy" id="329884"/>
    <lineage>
        <taxon>Eukaryota</taxon>
        <taxon>Fungi</taxon>
        <taxon>Dikarya</taxon>
        <taxon>Ascomycota</taxon>
        <taxon>Pezizomycotina</taxon>
        <taxon>Dothideomycetes</taxon>
        <taxon>Dothideomycetidae</taxon>
        <taxon>Mycosphaerellales</taxon>
        <taxon>Teratosphaeriaceae</taxon>
        <taxon>Friedmanniomyces</taxon>
    </lineage>
</organism>
<dbReference type="PANTHER" id="PTHR11709:SF361">
    <property type="entry name" value="IRON TRANSPORT MULTICOPPER OXIDASE FET3"/>
    <property type="match status" value="1"/>
</dbReference>
<evidence type="ECO:0000256" key="5">
    <source>
        <dbReference type="ARBA" id="ARBA00022692"/>
    </source>
</evidence>
<keyword evidence="6" id="KW-0479">Metal-binding</keyword>
<dbReference type="PROSITE" id="PS00080">
    <property type="entry name" value="MULTICOPPER_OXIDASE2"/>
    <property type="match status" value="1"/>
</dbReference>
<feature type="domain" description="Plastocyanin-like" evidence="20">
    <location>
        <begin position="367"/>
        <end position="500"/>
    </location>
</feature>
<dbReference type="FunFam" id="2.60.40.420:FF:000025">
    <property type="entry name" value="FET5p Multicopper oxidase"/>
    <property type="match status" value="1"/>
</dbReference>
<keyword evidence="15" id="KW-0325">Glycoprotein</keyword>
<dbReference type="CDD" id="cd13877">
    <property type="entry name" value="CuRO_2_Fet3p_like"/>
    <property type="match status" value="1"/>
</dbReference>
<dbReference type="InterPro" id="IPR001117">
    <property type="entry name" value="Cu-oxidase_2nd"/>
</dbReference>
<feature type="domain" description="Plastocyanin-like" evidence="21">
    <location>
        <begin position="35"/>
        <end position="151"/>
    </location>
</feature>
<dbReference type="FunFam" id="2.60.40.420:FF:000022">
    <property type="entry name" value="FET5p Multicopper oxidase"/>
    <property type="match status" value="1"/>
</dbReference>
<evidence type="ECO:0000256" key="16">
    <source>
        <dbReference type="ARBA" id="ARBA00037814"/>
    </source>
</evidence>
<dbReference type="GO" id="GO:0005507">
    <property type="term" value="F:copper ion binding"/>
    <property type="evidence" value="ECO:0007669"/>
    <property type="project" value="InterPro"/>
</dbReference>
<evidence type="ECO:0000256" key="6">
    <source>
        <dbReference type="ARBA" id="ARBA00022723"/>
    </source>
</evidence>
<dbReference type="InterPro" id="IPR044130">
    <property type="entry name" value="CuRO_2_Fet3-like"/>
</dbReference>
<keyword evidence="4" id="KW-0410">Iron transport</keyword>
<protein>
    <recommendedName>
        <fullName evidence="24">Iron transport multicopper oxidase FET3</fullName>
    </recommendedName>
</protein>
<dbReference type="InterPro" id="IPR045087">
    <property type="entry name" value="Cu-oxidase_fam"/>
</dbReference>
<evidence type="ECO:0000256" key="18">
    <source>
        <dbReference type="SAM" id="SignalP"/>
    </source>
</evidence>
<dbReference type="AlphaFoldDB" id="A0A4U0WSV4"/>
<dbReference type="Pfam" id="PF07732">
    <property type="entry name" value="Cu-oxidase_3"/>
    <property type="match status" value="1"/>
</dbReference>
<comment type="similarity">
    <text evidence="1">Belongs to the multicopper oxidase family.</text>
</comment>
<dbReference type="CDD" id="cd13899">
    <property type="entry name" value="CuRO_3_Fet3p"/>
    <property type="match status" value="1"/>
</dbReference>
<evidence type="ECO:0000259" key="20">
    <source>
        <dbReference type="Pfam" id="PF07731"/>
    </source>
</evidence>
<evidence type="ECO:0000256" key="7">
    <source>
        <dbReference type="ARBA" id="ARBA00022729"/>
    </source>
</evidence>
<keyword evidence="23" id="KW-1185">Reference proteome</keyword>
<dbReference type="GO" id="GO:0033573">
    <property type="term" value="C:high-affinity iron permease complex"/>
    <property type="evidence" value="ECO:0007669"/>
    <property type="project" value="TreeGrafter"/>
</dbReference>
<evidence type="ECO:0000259" key="21">
    <source>
        <dbReference type="Pfam" id="PF07732"/>
    </source>
</evidence>
<evidence type="ECO:0000256" key="2">
    <source>
        <dbReference type="ARBA" id="ARBA00022448"/>
    </source>
</evidence>
<keyword evidence="10" id="KW-0560">Oxidoreductase</keyword>
<evidence type="ECO:0000256" key="15">
    <source>
        <dbReference type="ARBA" id="ARBA00023180"/>
    </source>
</evidence>
<dbReference type="PANTHER" id="PTHR11709">
    <property type="entry name" value="MULTI-COPPER OXIDASE"/>
    <property type="match status" value="1"/>
</dbReference>
<dbReference type="InterPro" id="IPR002355">
    <property type="entry name" value="Cu_oxidase_Cu_BS"/>
</dbReference>
<evidence type="ECO:0000256" key="11">
    <source>
        <dbReference type="ARBA" id="ARBA00023004"/>
    </source>
</evidence>
<evidence type="ECO:0000256" key="13">
    <source>
        <dbReference type="ARBA" id="ARBA00023065"/>
    </source>
</evidence>
<dbReference type="InterPro" id="IPR011707">
    <property type="entry name" value="Cu-oxidase-like_N"/>
</dbReference>
<dbReference type="InterPro" id="IPR008972">
    <property type="entry name" value="Cupredoxin"/>
</dbReference>
<proteinExistence type="inferred from homology"/>
<evidence type="ECO:0000259" key="19">
    <source>
        <dbReference type="Pfam" id="PF00394"/>
    </source>
</evidence>
<dbReference type="Pfam" id="PF07731">
    <property type="entry name" value="Cu-oxidase_2"/>
    <property type="match status" value="1"/>
</dbReference>
<keyword evidence="9 17" id="KW-1133">Transmembrane helix</keyword>
<evidence type="ECO:0000256" key="14">
    <source>
        <dbReference type="ARBA" id="ARBA00023136"/>
    </source>
</evidence>
<dbReference type="EMBL" id="NAJQ01000633">
    <property type="protein sequence ID" value="TKA66614.1"/>
    <property type="molecule type" value="Genomic_DNA"/>
</dbReference>
<dbReference type="STRING" id="329884.A0A4U0WSV4"/>
<evidence type="ECO:0000313" key="23">
    <source>
        <dbReference type="Proteomes" id="UP000309340"/>
    </source>
</evidence>
<dbReference type="OrthoDB" id="2121828at2759"/>
<dbReference type="GO" id="GO:0033215">
    <property type="term" value="P:reductive iron assimilation"/>
    <property type="evidence" value="ECO:0007669"/>
    <property type="project" value="TreeGrafter"/>
</dbReference>
<keyword evidence="12" id="KW-0186">Copper</keyword>
<feature type="chain" id="PRO_5020197644" description="Iron transport multicopper oxidase FET3" evidence="18">
    <location>
        <begin position="26"/>
        <end position="602"/>
    </location>
</feature>
<keyword evidence="7 18" id="KW-0732">Signal</keyword>
<comment type="caution">
    <text evidence="22">The sequence shown here is derived from an EMBL/GenBank/DDBJ whole genome shotgun (WGS) entry which is preliminary data.</text>
</comment>
<dbReference type="FunFam" id="2.60.40.420:FF:000024">
    <property type="entry name" value="FET5p Multicopper oxidase"/>
    <property type="match status" value="1"/>
</dbReference>
<feature type="domain" description="Plastocyanin-like" evidence="19">
    <location>
        <begin position="162"/>
        <end position="307"/>
    </location>
</feature>
<keyword evidence="5 17" id="KW-0812">Transmembrane</keyword>
<dbReference type="Proteomes" id="UP000309340">
    <property type="component" value="Unassembled WGS sequence"/>
</dbReference>
<keyword evidence="11" id="KW-0408">Iron</keyword>
<evidence type="ECO:0000313" key="22">
    <source>
        <dbReference type="EMBL" id="TKA66614.1"/>
    </source>
</evidence>
<dbReference type="Pfam" id="PF00394">
    <property type="entry name" value="Cu-oxidase"/>
    <property type="match status" value="1"/>
</dbReference>
<evidence type="ECO:0000256" key="17">
    <source>
        <dbReference type="SAM" id="Phobius"/>
    </source>
</evidence>
<dbReference type="SUPFAM" id="SSF49503">
    <property type="entry name" value="Cupredoxins"/>
    <property type="match status" value="3"/>
</dbReference>
<gene>
    <name evidence="22" type="ORF">B0A55_08152</name>
</gene>
<evidence type="ECO:0000256" key="4">
    <source>
        <dbReference type="ARBA" id="ARBA00022496"/>
    </source>
</evidence>
<dbReference type="InterPro" id="IPR033138">
    <property type="entry name" value="Cu_oxidase_CS"/>
</dbReference>
<dbReference type="PROSITE" id="PS00079">
    <property type="entry name" value="MULTICOPPER_OXIDASE1"/>
    <property type="match status" value="2"/>
</dbReference>
<sequence>MALSLSNFLIPIAAILSSWLMPAVGADTVTFDWDIGWTRANPDGMAERPVIGINGQWPLPLLNITKGDRVIVNMNNKLGNETTSMHFHGMFQNGTSDMDGPVGVTQCDVPAGSSFKLNFTIDQPGTYWYHSHSRGQYPDGLRGQLIVHDPENPYLGQFDAEIPLTLSDWYHDEMPGLLAGFISYKNPTGAEPIPKSALMNDTQNLTVPVEPGKTYYFRLSNVGAFAGQYFWVEGHTMRIIEVDGVYTDPAETDMIYIAASQRYGFLVTMKNDSSANFAMVGSMDTDLFDTVPATLNTNVTGWLVYDDSAPKTAAALLDDFTPFDDFTLRPQDGMEILGDADLTVTLDLSMNNLGDGANYAFFNDITYTQPVVPTLYSALTTGANAADGTVYGEYTNSYVLEKDQIVDIVLNNADTGKHPFHLHGHNFQAIHRGPDNEGSYNATNETSFPVTPMRRDVLLVRPLANFVVRFKADNPGVWFFHCHIDWHLASGLAATFVEAPLELQKTLTIPEDHLEACRARGIPIAGNAAGNTVDMLDLKGQNESVPPLPAGFTARGIVALVFSCISAFLGMAVIAWYGAAPLSSAELASAKRFVAEHGGDTE</sequence>
<name>A0A4U0WSV4_9PEZI</name>
<evidence type="ECO:0000256" key="8">
    <source>
        <dbReference type="ARBA" id="ARBA00022737"/>
    </source>
</evidence>
<dbReference type="Gene3D" id="2.60.40.420">
    <property type="entry name" value="Cupredoxins - blue copper proteins"/>
    <property type="match status" value="3"/>
</dbReference>
<keyword evidence="13" id="KW-0406">Ion transport</keyword>
<keyword evidence="2" id="KW-0813">Transport</keyword>
<evidence type="ECO:0008006" key="24">
    <source>
        <dbReference type="Google" id="ProtNLM"/>
    </source>
</evidence>
<feature type="signal peptide" evidence="18">
    <location>
        <begin position="1"/>
        <end position="25"/>
    </location>
</feature>
<keyword evidence="14 17" id="KW-0472">Membrane</keyword>
<evidence type="ECO:0000256" key="9">
    <source>
        <dbReference type="ARBA" id="ARBA00022989"/>
    </source>
</evidence>
<dbReference type="GO" id="GO:0010106">
    <property type="term" value="P:cellular response to iron ion starvation"/>
    <property type="evidence" value="ECO:0007669"/>
    <property type="project" value="TreeGrafter"/>
</dbReference>
<keyword evidence="8" id="KW-0677">Repeat</keyword>